<dbReference type="InterPro" id="IPR022742">
    <property type="entry name" value="Hydrolase_4"/>
</dbReference>
<keyword evidence="4" id="KW-1185">Reference proteome</keyword>
<keyword evidence="1 3" id="KW-0378">Hydrolase</keyword>
<feature type="domain" description="Serine aminopeptidase S33" evidence="2">
    <location>
        <begin position="46"/>
        <end position="237"/>
    </location>
</feature>
<dbReference type="PANTHER" id="PTHR43798:SF31">
    <property type="entry name" value="AB HYDROLASE SUPERFAMILY PROTEIN YCLE"/>
    <property type="match status" value="1"/>
</dbReference>
<dbReference type="RefSeq" id="WP_257822995.1">
    <property type="nucleotide sequence ID" value="NZ_JABXYM010000002.1"/>
</dbReference>
<dbReference type="GO" id="GO:0016787">
    <property type="term" value="F:hydrolase activity"/>
    <property type="evidence" value="ECO:0007669"/>
    <property type="project" value="UniProtKB-KW"/>
</dbReference>
<name>A0A9Q4B5B3_SALAG</name>
<evidence type="ECO:0000259" key="2">
    <source>
        <dbReference type="Pfam" id="PF12146"/>
    </source>
</evidence>
<dbReference type="InterPro" id="IPR000073">
    <property type="entry name" value="AB_hydrolase_1"/>
</dbReference>
<dbReference type="InterPro" id="IPR050266">
    <property type="entry name" value="AB_hydrolase_sf"/>
</dbReference>
<dbReference type="SUPFAM" id="SSF53474">
    <property type="entry name" value="alpha/beta-Hydrolases"/>
    <property type="match status" value="1"/>
</dbReference>
<evidence type="ECO:0000256" key="1">
    <source>
        <dbReference type="ARBA" id="ARBA00022801"/>
    </source>
</evidence>
<reference evidence="3" key="1">
    <citation type="submission" date="2020-06" db="EMBL/GenBank/DDBJ databases">
        <title>Insight into the genomes of haloalkaliphilic bacilli from Kenyan soda lakes.</title>
        <authorList>
            <person name="Mwirichia R."/>
            <person name="Villamizar G.C."/>
            <person name="Poehlein A."/>
            <person name="Mugweru J."/>
            <person name="Kipnyargis A."/>
            <person name="Kiplimo D."/>
            <person name="Orwa P."/>
            <person name="Daniel R."/>
        </authorList>
    </citation>
    <scope>NUCLEOTIDE SEQUENCE</scope>
    <source>
        <strain evidence="3">B1096_S55</strain>
    </source>
</reference>
<dbReference type="EMBL" id="JABXYM010000002">
    <property type="protein sequence ID" value="MCR6098589.1"/>
    <property type="molecule type" value="Genomic_DNA"/>
</dbReference>
<comment type="caution">
    <text evidence="3">The sequence shown here is derived from an EMBL/GenBank/DDBJ whole genome shotgun (WGS) entry which is preliminary data.</text>
</comment>
<dbReference type="InterPro" id="IPR029058">
    <property type="entry name" value="AB_hydrolase_fold"/>
</dbReference>
<dbReference type="PANTHER" id="PTHR43798">
    <property type="entry name" value="MONOACYLGLYCEROL LIPASE"/>
    <property type="match status" value="1"/>
</dbReference>
<protein>
    <submittedName>
        <fullName evidence="3">Alpha/beta hydrolase</fullName>
    </submittedName>
</protein>
<organism evidence="3 4">
    <name type="scientific">Salipaludibacillus agaradhaerens</name>
    <name type="common">Bacillus agaradhaerens</name>
    <dbReference type="NCBI Taxonomy" id="76935"/>
    <lineage>
        <taxon>Bacteria</taxon>
        <taxon>Bacillati</taxon>
        <taxon>Bacillota</taxon>
        <taxon>Bacilli</taxon>
        <taxon>Bacillales</taxon>
        <taxon>Bacillaceae</taxon>
    </lineage>
</organism>
<evidence type="ECO:0000313" key="3">
    <source>
        <dbReference type="EMBL" id="MCR6098589.1"/>
    </source>
</evidence>
<dbReference type="GO" id="GO:0016020">
    <property type="term" value="C:membrane"/>
    <property type="evidence" value="ECO:0007669"/>
    <property type="project" value="TreeGrafter"/>
</dbReference>
<dbReference type="PRINTS" id="PR00111">
    <property type="entry name" value="ABHYDROLASE"/>
</dbReference>
<dbReference type="Proteomes" id="UP001057753">
    <property type="component" value="Unassembled WGS sequence"/>
</dbReference>
<gene>
    <name evidence="3" type="ORF">HXA33_18950</name>
</gene>
<accession>A0A9Q4B5B3</accession>
<proteinExistence type="predicted"/>
<dbReference type="Pfam" id="PF12146">
    <property type="entry name" value="Hydrolase_4"/>
    <property type="match status" value="1"/>
</dbReference>
<dbReference type="AlphaFoldDB" id="A0A9Q4B5B3"/>
<dbReference type="Gene3D" id="3.40.50.1820">
    <property type="entry name" value="alpha/beta hydrolase"/>
    <property type="match status" value="1"/>
</dbReference>
<evidence type="ECO:0000313" key="4">
    <source>
        <dbReference type="Proteomes" id="UP001057753"/>
    </source>
</evidence>
<sequence length="258" mass="29555">MPWTKDRHQAAIYFEKEGRGVPLLFVHPPAMGHVTFRRQKNGLSKKFKVLTLDLRGNGRSGNDDTSLSMELLAEDVIRVLDAARVKRAFICGYSNGGSIVQEVAIRYPDRVCGIILLGGFSEVNSFLLRNEFRAGILAAKAKQMTLISRVLAVAHERDSEKKRQLRHYIRKMSPSVLEEYYRIGLAYKSTERLECIYCPVLLLYGRRDDYVHHYRHLFHNNVTGPVEQVLVDDVGHQLPTKKASAVQQVITRFILQYR</sequence>